<keyword evidence="3" id="KW-1185">Reference proteome</keyword>
<protein>
    <submittedName>
        <fullName evidence="2">Uncharacterized protein</fullName>
    </submittedName>
</protein>
<feature type="region of interest" description="Disordered" evidence="1">
    <location>
        <begin position="56"/>
        <end position="78"/>
    </location>
</feature>
<evidence type="ECO:0000313" key="2">
    <source>
        <dbReference type="EMBL" id="VEL12234.1"/>
    </source>
</evidence>
<dbReference type="EMBL" id="CAAALY010014162">
    <property type="protein sequence ID" value="VEL12234.1"/>
    <property type="molecule type" value="Genomic_DNA"/>
</dbReference>
<feature type="compositionally biased region" description="Polar residues" evidence="1">
    <location>
        <begin position="110"/>
        <end position="131"/>
    </location>
</feature>
<comment type="caution">
    <text evidence="2">The sequence shown here is derived from an EMBL/GenBank/DDBJ whole genome shotgun (WGS) entry which is preliminary data.</text>
</comment>
<proteinExistence type="predicted"/>
<feature type="region of interest" description="Disordered" evidence="1">
    <location>
        <begin position="94"/>
        <end position="131"/>
    </location>
</feature>
<dbReference type="AlphaFoldDB" id="A0A3S5B3J8"/>
<dbReference type="Proteomes" id="UP000784294">
    <property type="component" value="Unassembled WGS sequence"/>
</dbReference>
<name>A0A3S5B3J8_9PLAT</name>
<organism evidence="2 3">
    <name type="scientific">Protopolystoma xenopodis</name>
    <dbReference type="NCBI Taxonomy" id="117903"/>
    <lineage>
        <taxon>Eukaryota</taxon>
        <taxon>Metazoa</taxon>
        <taxon>Spiralia</taxon>
        <taxon>Lophotrochozoa</taxon>
        <taxon>Platyhelminthes</taxon>
        <taxon>Monogenea</taxon>
        <taxon>Polyopisthocotylea</taxon>
        <taxon>Polystomatidea</taxon>
        <taxon>Polystomatidae</taxon>
        <taxon>Protopolystoma</taxon>
    </lineage>
</organism>
<gene>
    <name evidence="2" type="ORF">PXEA_LOCUS5674</name>
</gene>
<sequence length="131" mass="13758">MVPRGERCGIIGLLQPVSWPHLFPAQGRAHVPGSQVAGVWQLSTYSQKGMCCNHCSGRRSHGGGRGRPKEPNSPTSTCIHTDTLTGLGYMSSHSLASHPSVSASLHASPTISTNASLISRPTDDGQQSESA</sequence>
<feature type="compositionally biased region" description="Low complexity" evidence="1">
    <location>
        <begin position="94"/>
        <end position="109"/>
    </location>
</feature>
<accession>A0A3S5B3J8</accession>
<evidence type="ECO:0000313" key="3">
    <source>
        <dbReference type="Proteomes" id="UP000784294"/>
    </source>
</evidence>
<evidence type="ECO:0000256" key="1">
    <source>
        <dbReference type="SAM" id="MobiDB-lite"/>
    </source>
</evidence>
<reference evidence="2" key="1">
    <citation type="submission" date="2018-11" db="EMBL/GenBank/DDBJ databases">
        <authorList>
            <consortium name="Pathogen Informatics"/>
        </authorList>
    </citation>
    <scope>NUCLEOTIDE SEQUENCE</scope>
</reference>
<feature type="compositionally biased region" description="Basic residues" evidence="1">
    <location>
        <begin position="56"/>
        <end position="66"/>
    </location>
</feature>